<dbReference type="Gene3D" id="3.30.200.20">
    <property type="entry name" value="Phosphorylase Kinase, domain 1"/>
    <property type="match status" value="1"/>
</dbReference>
<evidence type="ECO:0000256" key="3">
    <source>
        <dbReference type="ARBA" id="ARBA00022679"/>
    </source>
</evidence>
<sequence length="404" mass="46746">MARCKFQENPCLSIFVHPRDLRLVDWYYTQESVEQNFPTIAPLTRDIGDLEEYDFVGMISEGSFGKVFCVLNKPSKQYSALKTFYRLGKDDLKPQSFLQELLVLNELKHKHIVRFIKCCSSKNDEDYDVFHLLFELCRFDLQKAIYNKNILWPLITIKTTALQILKGLEYIHRKSIMHRDIKPANILISNHGMVKIADFGMATFYGKPNIRLDSEICTLHYRAPELLLGCSPYDWRVDVWSAGVLITELYRRVPLLGGSTVDEQLTNISRMFGNINELVYPCCKQLPRWASYEKKNGAPCEKTFKSVIKPYAMRVGKHKLSQKDFLGTDSMRVFYDEHGVNLLELLLSLDPSNRPSLTDALKHNWFKTEPHPRKNLHDLVNAFNLSQNHNIAKNNELNGEAPKP</sequence>
<dbReference type="GO" id="GO:0005634">
    <property type="term" value="C:nucleus"/>
    <property type="evidence" value="ECO:0007669"/>
    <property type="project" value="TreeGrafter"/>
</dbReference>
<dbReference type="GO" id="GO:0005524">
    <property type="term" value="F:ATP binding"/>
    <property type="evidence" value="ECO:0007669"/>
    <property type="project" value="UniProtKB-KW"/>
</dbReference>
<proteinExistence type="inferred from homology"/>
<evidence type="ECO:0000256" key="5">
    <source>
        <dbReference type="ARBA" id="ARBA00022777"/>
    </source>
</evidence>
<evidence type="ECO:0000256" key="6">
    <source>
        <dbReference type="ARBA" id="ARBA00022840"/>
    </source>
</evidence>
<dbReference type="AlphaFoldDB" id="A0A1I7URN1"/>
<dbReference type="PANTHER" id="PTHR24056">
    <property type="entry name" value="CELL DIVISION PROTEIN KINASE"/>
    <property type="match status" value="1"/>
</dbReference>
<comment type="similarity">
    <text evidence="1">Belongs to the protein kinase superfamily. CMGC Ser/Thr protein kinase family. CDC2/CDKX subfamily.</text>
</comment>
<accession>A0A1I7URN1</accession>
<organism evidence="8 9">
    <name type="scientific">Caenorhabditis tropicalis</name>
    <dbReference type="NCBI Taxonomy" id="1561998"/>
    <lineage>
        <taxon>Eukaryota</taxon>
        <taxon>Metazoa</taxon>
        <taxon>Ecdysozoa</taxon>
        <taxon>Nematoda</taxon>
        <taxon>Chromadorea</taxon>
        <taxon>Rhabditida</taxon>
        <taxon>Rhabditina</taxon>
        <taxon>Rhabditomorpha</taxon>
        <taxon>Rhabditoidea</taxon>
        <taxon>Rhabditidae</taxon>
        <taxon>Peloderinae</taxon>
        <taxon>Caenorhabditis</taxon>
    </lineage>
</organism>
<dbReference type="InterPro" id="IPR000719">
    <property type="entry name" value="Prot_kinase_dom"/>
</dbReference>
<evidence type="ECO:0000313" key="8">
    <source>
        <dbReference type="Proteomes" id="UP000095282"/>
    </source>
</evidence>
<dbReference type="STRING" id="1561998.A0A1I7URN1"/>
<feature type="domain" description="Protein kinase" evidence="7">
    <location>
        <begin position="53"/>
        <end position="366"/>
    </location>
</feature>
<keyword evidence="5" id="KW-0418">Kinase</keyword>
<evidence type="ECO:0000313" key="9">
    <source>
        <dbReference type="WBParaSite" id="Csp11.Scaffold630.g18662.t2"/>
    </source>
</evidence>
<dbReference type="InterPro" id="IPR011009">
    <property type="entry name" value="Kinase-like_dom_sf"/>
</dbReference>
<dbReference type="WBParaSite" id="Csp11.Scaffold630.g18662.t2">
    <property type="protein sequence ID" value="Csp11.Scaffold630.g18662.t2"/>
    <property type="gene ID" value="Csp11.Scaffold630.g18662"/>
</dbReference>
<name>A0A1I7URN1_9PELO</name>
<dbReference type="SUPFAM" id="SSF56112">
    <property type="entry name" value="Protein kinase-like (PK-like)"/>
    <property type="match status" value="1"/>
</dbReference>
<evidence type="ECO:0000256" key="4">
    <source>
        <dbReference type="ARBA" id="ARBA00022741"/>
    </source>
</evidence>
<dbReference type="InterPro" id="IPR050108">
    <property type="entry name" value="CDK"/>
</dbReference>
<evidence type="ECO:0000256" key="2">
    <source>
        <dbReference type="ARBA" id="ARBA00022527"/>
    </source>
</evidence>
<dbReference type="PROSITE" id="PS50011">
    <property type="entry name" value="PROTEIN_KINASE_DOM"/>
    <property type="match status" value="1"/>
</dbReference>
<dbReference type="PROSITE" id="PS00108">
    <property type="entry name" value="PROTEIN_KINASE_ST"/>
    <property type="match status" value="1"/>
</dbReference>
<protein>
    <submittedName>
        <fullName evidence="9">Protein kinase domain-containing protein</fullName>
    </submittedName>
</protein>
<keyword evidence="4" id="KW-0547">Nucleotide-binding</keyword>
<dbReference type="InterPro" id="IPR008271">
    <property type="entry name" value="Ser/Thr_kinase_AS"/>
</dbReference>
<keyword evidence="8" id="KW-1185">Reference proteome</keyword>
<keyword evidence="2" id="KW-0723">Serine/threonine-protein kinase</keyword>
<keyword evidence="3" id="KW-0808">Transferase</keyword>
<dbReference type="Pfam" id="PF00069">
    <property type="entry name" value="Pkinase"/>
    <property type="match status" value="1"/>
</dbReference>
<evidence type="ECO:0000256" key="1">
    <source>
        <dbReference type="ARBA" id="ARBA00006485"/>
    </source>
</evidence>
<dbReference type="GO" id="GO:0004674">
    <property type="term" value="F:protein serine/threonine kinase activity"/>
    <property type="evidence" value="ECO:0007669"/>
    <property type="project" value="UniProtKB-KW"/>
</dbReference>
<dbReference type="SMART" id="SM00220">
    <property type="entry name" value="S_TKc"/>
    <property type="match status" value="1"/>
</dbReference>
<reference evidence="9" key="1">
    <citation type="submission" date="2016-11" db="UniProtKB">
        <authorList>
            <consortium name="WormBaseParasite"/>
        </authorList>
    </citation>
    <scope>IDENTIFICATION</scope>
</reference>
<dbReference type="Gene3D" id="1.10.510.10">
    <property type="entry name" value="Transferase(Phosphotransferase) domain 1"/>
    <property type="match status" value="1"/>
</dbReference>
<dbReference type="Proteomes" id="UP000095282">
    <property type="component" value="Unplaced"/>
</dbReference>
<keyword evidence="6" id="KW-0067">ATP-binding</keyword>
<evidence type="ECO:0000259" key="7">
    <source>
        <dbReference type="PROSITE" id="PS50011"/>
    </source>
</evidence>